<dbReference type="Proteomes" id="UP000587760">
    <property type="component" value="Unassembled WGS sequence"/>
</dbReference>
<dbReference type="RefSeq" id="WP_184742644.1">
    <property type="nucleotide sequence ID" value="NZ_JACHGJ010000001.1"/>
</dbReference>
<evidence type="ECO:0000256" key="4">
    <source>
        <dbReference type="ARBA" id="ARBA00022989"/>
    </source>
</evidence>
<keyword evidence="5 6" id="KW-0472">Membrane</keyword>
<reference evidence="7 8" key="1">
    <citation type="submission" date="2020-08" db="EMBL/GenBank/DDBJ databases">
        <title>Genomic Encyclopedia of Type Strains, Phase IV (KMG-IV): sequencing the most valuable type-strain genomes for metagenomic binning, comparative biology and taxonomic classification.</title>
        <authorList>
            <person name="Goeker M."/>
        </authorList>
    </citation>
    <scope>NUCLEOTIDE SEQUENCE [LARGE SCALE GENOMIC DNA]</scope>
    <source>
        <strain evidence="7 8">DSM 2461</strain>
    </source>
</reference>
<dbReference type="PANTHER" id="PTHR21716:SF64">
    <property type="entry name" value="AI-2 TRANSPORT PROTEIN TQSA"/>
    <property type="match status" value="1"/>
</dbReference>
<feature type="transmembrane region" description="Helical" evidence="6">
    <location>
        <begin position="55"/>
        <end position="78"/>
    </location>
</feature>
<evidence type="ECO:0000256" key="3">
    <source>
        <dbReference type="ARBA" id="ARBA00022692"/>
    </source>
</evidence>
<keyword evidence="4 6" id="KW-1133">Transmembrane helix</keyword>
<accession>A0A841R484</accession>
<name>A0A841R484_9SPIO</name>
<comment type="subcellular location">
    <subcellularLocation>
        <location evidence="1">Membrane</location>
        <topology evidence="1">Multi-pass membrane protein</topology>
    </subcellularLocation>
</comment>
<feature type="transmembrane region" description="Helical" evidence="6">
    <location>
        <begin position="314"/>
        <end position="335"/>
    </location>
</feature>
<dbReference type="GO" id="GO:0055085">
    <property type="term" value="P:transmembrane transport"/>
    <property type="evidence" value="ECO:0007669"/>
    <property type="project" value="TreeGrafter"/>
</dbReference>
<dbReference type="PANTHER" id="PTHR21716">
    <property type="entry name" value="TRANSMEMBRANE PROTEIN"/>
    <property type="match status" value="1"/>
</dbReference>
<feature type="transmembrane region" description="Helical" evidence="6">
    <location>
        <begin position="261"/>
        <end position="279"/>
    </location>
</feature>
<proteinExistence type="inferred from homology"/>
<dbReference type="GO" id="GO:0016020">
    <property type="term" value="C:membrane"/>
    <property type="evidence" value="ECO:0007669"/>
    <property type="project" value="UniProtKB-SubCell"/>
</dbReference>
<keyword evidence="3 6" id="KW-0812">Transmembrane</keyword>
<comment type="caution">
    <text evidence="7">The sequence shown here is derived from an EMBL/GenBank/DDBJ whole genome shotgun (WGS) entry which is preliminary data.</text>
</comment>
<comment type="similarity">
    <text evidence="2">Belongs to the autoinducer-2 exporter (AI-2E) (TC 2.A.86) family.</text>
</comment>
<keyword evidence="8" id="KW-1185">Reference proteome</keyword>
<dbReference type="EMBL" id="JACHGJ010000001">
    <property type="protein sequence ID" value="MBB6478626.1"/>
    <property type="molecule type" value="Genomic_DNA"/>
</dbReference>
<feature type="transmembrane region" description="Helical" evidence="6">
    <location>
        <begin position="230"/>
        <end position="255"/>
    </location>
</feature>
<protein>
    <submittedName>
        <fullName evidence="7">Putative PurR-regulated permease PerM</fullName>
    </submittedName>
</protein>
<evidence type="ECO:0000313" key="8">
    <source>
        <dbReference type="Proteomes" id="UP000587760"/>
    </source>
</evidence>
<organism evidence="7 8">
    <name type="scientific">Spirochaeta isovalerica</name>
    <dbReference type="NCBI Taxonomy" id="150"/>
    <lineage>
        <taxon>Bacteria</taxon>
        <taxon>Pseudomonadati</taxon>
        <taxon>Spirochaetota</taxon>
        <taxon>Spirochaetia</taxon>
        <taxon>Spirochaetales</taxon>
        <taxon>Spirochaetaceae</taxon>
        <taxon>Spirochaeta</taxon>
    </lineage>
</organism>
<feature type="transmembrane region" description="Helical" evidence="6">
    <location>
        <begin position="200"/>
        <end position="223"/>
    </location>
</feature>
<evidence type="ECO:0000256" key="2">
    <source>
        <dbReference type="ARBA" id="ARBA00009773"/>
    </source>
</evidence>
<dbReference type="Pfam" id="PF01594">
    <property type="entry name" value="AI-2E_transport"/>
    <property type="match status" value="1"/>
</dbReference>
<evidence type="ECO:0000256" key="5">
    <source>
        <dbReference type="ARBA" id="ARBA00023136"/>
    </source>
</evidence>
<evidence type="ECO:0000313" key="7">
    <source>
        <dbReference type="EMBL" id="MBB6478626.1"/>
    </source>
</evidence>
<evidence type="ECO:0000256" key="1">
    <source>
        <dbReference type="ARBA" id="ARBA00004141"/>
    </source>
</evidence>
<gene>
    <name evidence="7" type="ORF">HNR50_000259</name>
</gene>
<sequence length="345" mass="38846">MLRSIRNILLVFLFILAFYLLKILSSLLLPLVFAMLVVIMYQPLMLFLRKYKFPTAVIVPIIATMTILIILFIVNIFIGTIGNFASQSNFLASQFIKKVESIILQIEVLTNHRLNLDNITEYLLGFFNSGSITRAVSSLAAGLGNFGRSFFMFSLYFVILLSSMTNYEEYIRYVVKDNKQLIKEIQGLQRSVSTYMTIKIIVSASTGFIAGMVCMLFGLKFALIFGFLTFLLNFIPSIGSIIATIPPVLMAIIQFDTFHRAIAVLLILFFIQMTIGNFLEPKIMGDRLLLNTVTVIFGLVFWGIIWGIPGMLLSVPLMVILKLIFGYSDSLSVLARIMGSHRKTS</sequence>
<feature type="transmembrane region" description="Helical" evidence="6">
    <location>
        <begin position="7"/>
        <end position="25"/>
    </location>
</feature>
<evidence type="ECO:0000256" key="6">
    <source>
        <dbReference type="SAM" id="Phobius"/>
    </source>
</evidence>
<dbReference type="AlphaFoldDB" id="A0A841R484"/>
<dbReference type="InterPro" id="IPR002549">
    <property type="entry name" value="AI-2E-like"/>
</dbReference>
<feature type="transmembrane region" description="Helical" evidence="6">
    <location>
        <begin position="150"/>
        <end position="167"/>
    </location>
</feature>
<feature type="transmembrane region" description="Helical" evidence="6">
    <location>
        <begin position="288"/>
        <end position="308"/>
    </location>
</feature>